<proteinExistence type="predicted"/>
<evidence type="ECO:0000313" key="1">
    <source>
        <dbReference type="EMBL" id="CAL1411927.1"/>
    </source>
</evidence>
<sequence>MNLETSTSFVDSKIEERRSRSAVFCDGLLVSSATATPYPISVVANEGAPGRRGRGEKEEEDVGGGFVEEFKERSSVEEVAYLREGVEGCRFGGLEGAMDLSFPAHY</sequence>
<organism evidence="1 2">
    <name type="scientific">Linum trigynum</name>
    <dbReference type="NCBI Taxonomy" id="586398"/>
    <lineage>
        <taxon>Eukaryota</taxon>
        <taxon>Viridiplantae</taxon>
        <taxon>Streptophyta</taxon>
        <taxon>Embryophyta</taxon>
        <taxon>Tracheophyta</taxon>
        <taxon>Spermatophyta</taxon>
        <taxon>Magnoliopsida</taxon>
        <taxon>eudicotyledons</taxon>
        <taxon>Gunneridae</taxon>
        <taxon>Pentapetalae</taxon>
        <taxon>rosids</taxon>
        <taxon>fabids</taxon>
        <taxon>Malpighiales</taxon>
        <taxon>Linaceae</taxon>
        <taxon>Linum</taxon>
    </lineage>
</organism>
<protein>
    <submittedName>
        <fullName evidence="1">Uncharacterized protein</fullName>
    </submittedName>
</protein>
<dbReference type="Proteomes" id="UP001497516">
    <property type="component" value="Chromosome 9"/>
</dbReference>
<name>A0AAV2GNS2_9ROSI</name>
<reference evidence="1 2" key="1">
    <citation type="submission" date="2024-04" db="EMBL/GenBank/DDBJ databases">
        <authorList>
            <person name="Fracassetti M."/>
        </authorList>
    </citation>
    <scope>NUCLEOTIDE SEQUENCE [LARGE SCALE GENOMIC DNA]</scope>
</reference>
<dbReference type="EMBL" id="OZ034822">
    <property type="protein sequence ID" value="CAL1411927.1"/>
    <property type="molecule type" value="Genomic_DNA"/>
</dbReference>
<keyword evidence="2" id="KW-1185">Reference proteome</keyword>
<evidence type="ECO:0000313" key="2">
    <source>
        <dbReference type="Proteomes" id="UP001497516"/>
    </source>
</evidence>
<dbReference type="AlphaFoldDB" id="A0AAV2GNS2"/>
<gene>
    <name evidence="1" type="ORF">LTRI10_LOCUS51257</name>
</gene>
<accession>A0AAV2GNS2</accession>